<dbReference type="InterPro" id="IPR001878">
    <property type="entry name" value="Znf_CCHC"/>
</dbReference>
<keyword evidence="2 4" id="KW-0863">Zinc-finger</keyword>
<dbReference type="Gene3D" id="1.10.375.10">
    <property type="entry name" value="Human Immunodeficiency Virus Type 1 Capsid Protein"/>
    <property type="match status" value="1"/>
</dbReference>
<dbReference type="InterPro" id="IPR008919">
    <property type="entry name" value="Retrov_capsid_N"/>
</dbReference>
<sequence>MDRQAAYDLFTAFLRKRQVKGIDLDKDLPGLLEYAGAYGFFANPHSVHELGEWRRFGDKLWELVLDDDKAAKRMSKLWKVIQNELLMSQAEKRAAEEVKSAQERNKDYGLTLNAGAPNPPAFSSVNIPVAAPSAPPSEAVGGSGTGAETTPPRCPPRAPSSRSGSEPVPGAESDLAEAMARERRELWTMLARQGMEEGDNDLVTAATENLAFPVVYSPSPQGGLQAAITTLDWKMLAQLRATVGQYGADSEPVKQMIEYLFNAHVLLPADIKGLARLMYTPHQRLLFNAHWQQEAMMSANVQRAQGDPLHGLTVDELLGLGAYTRVEAQALVGPDKCREAMAVAGRAMEKVKGPGGTPIYMGIQQGREEPLGVFVDKVMEAVTKAGVPEYMQGALLKQCVLQNGNSSTRTLIGTMSGDWSMPELLEKAATLPTGSQAFLVSALQKIGEGLQEQAKAFQEQAKASQTQVMAALAPLQAAAAANHRPRSDGLRCFRCGHTGHIRRDCGATGVWCGKCQSNTHNTNACRRRSGNSKNSAKSSGRAGTQVAAAIPSVPNCNQPPAGASAWTWQPQ</sequence>
<evidence type="ECO:0000313" key="7">
    <source>
        <dbReference type="EMBL" id="NWT77234.1"/>
    </source>
</evidence>
<name>A0A7K5RBT7_9PASE</name>
<dbReference type="Gene3D" id="4.10.60.10">
    <property type="entry name" value="Zinc finger, CCHC-type"/>
    <property type="match status" value="1"/>
</dbReference>
<dbReference type="InterPro" id="IPR008916">
    <property type="entry name" value="Retrov_capsid_C"/>
</dbReference>
<dbReference type="Gene3D" id="1.10.1200.30">
    <property type="match status" value="1"/>
</dbReference>
<dbReference type="SUPFAM" id="SSF47943">
    <property type="entry name" value="Retrovirus capsid protein, N-terminal core domain"/>
    <property type="match status" value="1"/>
</dbReference>
<keyword evidence="3" id="KW-0862">Zinc</keyword>
<dbReference type="SUPFAM" id="SSF47353">
    <property type="entry name" value="Retrovirus capsid dimerization domain-like"/>
    <property type="match status" value="1"/>
</dbReference>
<evidence type="ECO:0000256" key="2">
    <source>
        <dbReference type="ARBA" id="ARBA00022771"/>
    </source>
</evidence>
<protein>
    <submittedName>
        <fullName evidence="7">GAK8 protein</fullName>
    </submittedName>
</protein>
<dbReference type="InterPro" id="IPR050195">
    <property type="entry name" value="Primate_lentivir_Gag_pol-like"/>
</dbReference>
<accession>A0A7K5RBT7</accession>
<feature type="compositionally biased region" description="Low complexity" evidence="5">
    <location>
        <begin position="531"/>
        <end position="542"/>
    </location>
</feature>
<evidence type="ECO:0000256" key="3">
    <source>
        <dbReference type="ARBA" id="ARBA00022833"/>
    </source>
</evidence>
<dbReference type="GO" id="GO:0016032">
    <property type="term" value="P:viral process"/>
    <property type="evidence" value="ECO:0007669"/>
    <property type="project" value="InterPro"/>
</dbReference>
<evidence type="ECO:0000259" key="6">
    <source>
        <dbReference type="PROSITE" id="PS50158"/>
    </source>
</evidence>
<keyword evidence="8" id="KW-1185">Reference proteome</keyword>
<evidence type="ECO:0000256" key="5">
    <source>
        <dbReference type="SAM" id="MobiDB-lite"/>
    </source>
</evidence>
<evidence type="ECO:0000256" key="1">
    <source>
        <dbReference type="ARBA" id="ARBA00022723"/>
    </source>
</evidence>
<feature type="non-terminal residue" evidence="7">
    <location>
        <position position="1"/>
    </location>
</feature>
<keyword evidence="1" id="KW-0479">Metal-binding</keyword>
<organism evidence="7 8">
    <name type="scientific">Prunella himalayana</name>
    <dbReference type="NCBI Taxonomy" id="670356"/>
    <lineage>
        <taxon>Eukaryota</taxon>
        <taxon>Metazoa</taxon>
        <taxon>Chordata</taxon>
        <taxon>Craniata</taxon>
        <taxon>Vertebrata</taxon>
        <taxon>Euteleostomi</taxon>
        <taxon>Archelosauria</taxon>
        <taxon>Archosauria</taxon>
        <taxon>Dinosauria</taxon>
        <taxon>Saurischia</taxon>
        <taxon>Theropoda</taxon>
        <taxon>Coelurosauria</taxon>
        <taxon>Aves</taxon>
        <taxon>Neognathae</taxon>
        <taxon>Neoaves</taxon>
        <taxon>Telluraves</taxon>
        <taxon>Australaves</taxon>
        <taxon>Passeriformes</taxon>
        <taxon>Passeroidea</taxon>
        <taxon>Prunellidae</taxon>
        <taxon>Prunella</taxon>
    </lineage>
</organism>
<feature type="region of interest" description="Disordered" evidence="5">
    <location>
        <begin position="523"/>
        <end position="571"/>
    </location>
</feature>
<dbReference type="InterPro" id="IPR036875">
    <property type="entry name" value="Znf_CCHC_sf"/>
</dbReference>
<dbReference type="Pfam" id="PF00607">
    <property type="entry name" value="Gag_p24"/>
    <property type="match status" value="1"/>
</dbReference>
<dbReference type="SUPFAM" id="SSF57756">
    <property type="entry name" value="Retrovirus zinc finger-like domains"/>
    <property type="match status" value="1"/>
</dbReference>
<dbReference type="GO" id="GO:0003676">
    <property type="term" value="F:nucleic acid binding"/>
    <property type="evidence" value="ECO:0007669"/>
    <property type="project" value="InterPro"/>
</dbReference>
<dbReference type="GO" id="GO:0008270">
    <property type="term" value="F:zinc ion binding"/>
    <property type="evidence" value="ECO:0007669"/>
    <property type="project" value="UniProtKB-KW"/>
</dbReference>
<dbReference type="PROSITE" id="PS50158">
    <property type="entry name" value="ZF_CCHC"/>
    <property type="match status" value="1"/>
</dbReference>
<evidence type="ECO:0000313" key="8">
    <source>
        <dbReference type="Proteomes" id="UP000566454"/>
    </source>
</evidence>
<reference evidence="7 8" key="1">
    <citation type="submission" date="2019-09" db="EMBL/GenBank/DDBJ databases">
        <title>Bird 10,000 Genomes (B10K) Project - Family phase.</title>
        <authorList>
            <person name="Zhang G."/>
        </authorList>
    </citation>
    <scope>NUCLEOTIDE SEQUENCE [LARGE SCALE GENOMIC DNA]</scope>
    <source>
        <strain evidence="7">B10K-DU-013-18</strain>
        <tissue evidence="7">Muscle</tissue>
    </source>
</reference>
<dbReference type="PANTHER" id="PTHR40389:SF3">
    <property type="entry name" value="IGE-BINDING PROTEIN"/>
    <property type="match status" value="1"/>
</dbReference>
<dbReference type="Proteomes" id="UP000566454">
    <property type="component" value="Unassembled WGS sequence"/>
</dbReference>
<evidence type="ECO:0000256" key="4">
    <source>
        <dbReference type="PROSITE-ProRule" id="PRU00047"/>
    </source>
</evidence>
<gene>
    <name evidence="7" type="primary">Ervk8_1</name>
    <name evidence="7" type="ORF">PRUHIM_R05560</name>
</gene>
<dbReference type="OrthoDB" id="9352756at2759"/>
<dbReference type="EMBL" id="VYZK01002153">
    <property type="protein sequence ID" value="NWT77234.1"/>
    <property type="molecule type" value="Genomic_DNA"/>
</dbReference>
<dbReference type="AlphaFoldDB" id="A0A7K5RBT7"/>
<feature type="compositionally biased region" description="Low complexity" evidence="5">
    <location>
        <begin position="126"/>
        <end position="140"/>
    </location>
</feature>
<feature type="domain" description="CCHC-type" evidence="6">
    <location>
        <begin position="491"/>
        <end position="505"/>
    </location>
</feature>
<feature type="non-terminal residue" evidence="7">
    <location>
        <position position="571"/>
    </location>
</feature>
<comment type="caution">
    <text evidence="7">The sequence shown here is derived from an EMBL/GenBank/DDBJ whole genome shotgun (WGS) entry which is preliminary data.</text>
</comment>
<dbReference type="PANTHER" id="PTHR40389">
    <property type="entry name" value="ENDOGENOUS RETROVIRUS GROUP K MEMBER 24 GAG POLYPROTEIN-RELATED"/>
    <property type="match status" value="1"/>
</dbReference>
<proteinExistence type="predicted"/>
<feature type="region of interest" description="Disordered" evidence="5">
    <location>
        <begin position="126"/>
        <end position="175"/>
    </location>
</feature>